<feature type="transmembrane region" description="Helical" evidence="6">
    <location>
        <begin position="123"/>
        <end position="146"/>
    </location>
</feature>
<dbReference type="InterPro" id="IPR017981">
    <property type="entry name" value="GPCR_2-like_7TM"/>
</dbReference>
<dbReference type="GO" id="GO:0004930">
    <property type="term" value="F:G protein-coupled receptor activity"/>
    <property type="evidence" value="ECO:0007669"/>
    <property type="project" value="InterPro"/>
</dbReference>
<reference evidence="9" key="1">
    <citation type="submission" date="2023-09" db="UniProtKB">
        <authorList>
            <consortium name="Ensembl"/>
        </authorList>
    </citation>
    <scope>IDENTIFICATION</scope>
</reference>
<dbReference type="Ensembl" id="ENSSPAT00000017177.1">
    <property type="protein sequence ID" value="ENSSPAP00000016914.1"/>
    <property type="gene ID" value="ENSSPAG00000012755.1"/>
</dbReference>
<dbReference type="AlphaFoldDB" id="A0A3B5AGA8"/>
<dbReference type="STRING" id="144197.ENSSPAP00000016914"/>
<accession>A0A3B5AGA8</accession>
<dbReference type="InterPro" id="IPR046338">
    <property type="entry name" value="GAIN_dom_sf"/>
</dbReference>
<dbReference type="InterPro" id="IPR000832">
    <property type="entry name" value="GPCR_2_secretin-like"/>
</dbReference>
<keyword evidence="3 6" id="KW-1133">Transmembrane helix</keyword>
<evidence type="ECO:0000313" key="9">
    <source>
        <dbReference type="Ensembl" id="ENSSPAP00000016914.1"/>
    </source>
</evidence>
<dbReference type="FunFam" id="1.20.1070.10:FF:000200">
    <property type="entry name" value="Adhesion G protein-coupled receptor L3"/>
    <property type="match status" value="1"/>
</dbReference>
<feature type="transmembrane region" description="Helical" evidence="6">
    <location>
        <begin position="158"/>
        <end position="176"/>
    </location>
</feature>
<dbReference type="InterPro" id="IPR057244">
    <property type="entry name" value="GAIN_B"/>
</dbReference>
<evidence type="ECO:0000259" key="8">
    <source>
        <dbReference type="PROSITE" id="PS50261"/>
    </source>
</evidence>
<dbReference type="PROSITE" id="PS50261">
    <property type="entry name" value="G_PROTEIN_RECEP_F2_4"/>
    <property type="match status" value="1"/>
</dbReference>
<dbReference type="PRINTS" id="PR00249">
    <property type="entry name" value="GPCRSECRETIN"/>
</dbReference>
<keyword evidence="5" id="KW-1015">Disulfide bond</keyword>
<feature type="domain" description="GAIN-B" evidence="7">
    <location>
        <begin position="1"/>
        <end position="115"/>
    </location>
</feature>
<dbReference type="Pfam" id="PF00002">
    <property type="entry name" value="7tm_2"/>
    <property type="match status" value="1"/>
</dbReference>
<evidence type="ECO:0000256" key="1">
    <source>
        <dbReference type="ARBA" id="ARBA00004141"/>
    </source>
</evidence>
<keyword evidence="2 6" id="KW-0812">Transmembrane</keyword>
<evidence type="ECO:0000259" key="7">
    <source>
        <dbReference type="PROSITE" id="PS50221"/>
    </source>
</evidence>
<dbReference type="InterPro" id="IPR000203">
    <property type="entry name" value="GPS"/>
</dbReference>
<evidence type="ECO:0000256" key="4">
    <source>
        <dbReference type="ARBA" id="ARBA00023136"/>
    </source>
</evidence>
<feature type="transmembrane region" description="Helical" evidence="6">
    <location>
        <begin position="328"/>
        <end position="351"/>
    </location>
</feature>
<feature type="transmembrane region" description="Helical" evidence="6">
    <location>
        <begin position="182"/>
        <end position="204"/>
    </location>
</feature>
<evidence type="ECO:0000256" key="5">
    <source>
        <dbReference type="ARBA" id="ARBA00023157"/>
    </source>
</evidence>
<feature type="transmembrane region" description="Helical" evidence="6">
    <location>
        <begin position="300"/>
        <end position="322"/>
    </location>
</feature>
<name>A0A3B5AGA8_9TELE</name>
<feature type="domain" description="G-protein coupled receptors family 2 profile 2" evidence="8">
    <location>
        <begin position="121"/>
        <end position="352"/>
    </location>
</feature>
<dbReference type="PANTHER" id="PTHR12011:SF60">
    <property type="entry name" value="ADHESION G PROTEIN-COUPLED RECEPTOR L3"/>
    <property type="match status" value="1"/>
</dbReference>
<dbReference type="GeneTree" id="ENSGT00940000155527"/>
<dbReference type="GO" id="GO:0007189">
    <property type="term" value="P:adenylate cyclase-activating G protein-coupled receptor signaling pathway"/>
    <property type="evidence" value="ECO:0007669"/>
    <property type="project" value="TreeGrafter"/>
</dbReference>
<comment type="subcellular location">
    <subcellularLocation>
        <location evidence="1">Membrane</location>
        <topology evidence="1">Multi-pass membrane protein</topology>
    </subcellularLocation>
</comment>
<dbReference type="PROSITE" id="PS50221">
    <property type="entry name" value="GAIN_B"/>
    <property type="match status" value="1"/>
</dbReference>
<feature type="transmembrane region" description="Helical" evidence="6">
    <location>
        <begin position="265"/>
        <end position="288"/>
    </location>
</feature>
<sequence length="409" mass="46664">LYKHIGVYLSTENASMKLGSEAMATNYSVIVNSPVITAAINKDSNKVYLSDPVIFTIRHLQVILPVCMFVYSKRTMTGFWSTQDCRLLGTNRTHTTCSCTHLTNFAVLMAHNTDPVHDMLLDVITWVGILLSLVCLLISLFTFCFFRGLQSDRNTIHKNLCISLFIAESLFLVGINRGDQPIACAVFAALLHFFFLAAFTWMFLEGVQLYIMLVEVFESEHSRRRYFYLVGYGVPALIVAVSAAVDYRSYGTDRVCWLRLDTYFIWSFIGPATLIIMLHGFFFLQSFLSKAVFLDFSRSWVIGAIALLCLLGLTWAFGLMYVNESTVVMAYLFTIFNSLQGMFIFIFHCVLQKKPWRCRWWRGCSKSRHVEQVRLLSSDDGWITGRAADKSTQINRQFPPRMGLLLKPA</sequence>
<dbReference type="Pfam" id="PF01825">
    <property type="entry name" value="GPS"/>
    <property type="match status" value="1"/>
</dbReference>
<dbReference type="PANTHER" id="PTHR12011">
    <property type="entry name" value="ADHESION G-PROTEIN COUPLED RECEPTOR"/>
    <property type="match status" value="1"/>
</dbReference>
<keyword evidence="4 6" id="KW-0472">Membrane</keyword>
<organism evidence="9">
    <name type="scientific">Stegastes partitus</name>
    <name type="common">bicolor damselfish</name>
    <dbReference type="NCBI Taxonomy" id="144197"/>
    <lineage>
        <taxon>Eukaryota</taxon>
        <taxon>Metazoa</taxon>
        <taxon>Chordata</taxon>
        <taxon>Craniata</taxon>
        <taxon>Vertebrata</taxon>
        <taxon>Euteleostomi</taxon>
        <taxon>Actinopterygii</taxon>
        <taxon>Neopterygii</taxon>
        <taxon>Teleostei</taxon>
        <taxon>Neoteleostei</taxon>
        <taxon>Acanthomorphata</taxon>
        <taxon>Ovalentaria</taxon>
        <taxon>Pomacentridae</taxon>
        <taxon>Stegastes</taxon>
    </lineage>
</organism>
<dbReference type="Gene3D" id="1.20.1070.10">
    <property type="entry name" value="Rhodopsin 7-helix transmembrane proteins"/>
    <property type="match status" value="1"/>
</dbReference>
<evidence type="ECO:0000256" key="3">
    <source>
        <dbReference type="ARBA" id="ARBA00022989"/>
    </source>
</evidence>
<proteinExistence type="predicted"/>
<evidence type="ECO:0000256" key="2">
    <source>
        <dbReference type="ARBA" id="ARBA00022692"/>
    </source>
</evidence>
<protein>
    <submittedName>
        <fullName evidence="9">Uncharacterized protein</fullName>
    </submittedName>
</protein>
<dbReference type="Gene3D" id="2.60.220.50">
    <property type="match status" value="1"/>
</dbReference>
<dbReference type="GO" id="GO:0005886">
    <property type="term" value="C:plasma membrane"/>
    <property type="evidence" value="ECO:0007669"/>
    <property type="project" value="TreeGrafter"/>
</dbReference>
<dbReference type="SMART" id="SM00303">
    <property type="entry name" value="GPS"/>
    <property type="match status" value="1"/>
</dbReference>
<feature type="transmembrane region" description="Helical" evidence="6">
    <location>
        <begin position="225"/>
        <end position="245"/>
    </location>
</feature>
<evidence type="ECO:0000256" key="6">
    <source>
        <dbReference type="SAM" id="Phobius"/>
    </source>
</evidence>
<dbReference type="GO" id="GO:0007166">
    <property type="term" value="P:cell surface receptor signaling pathway"/>
    <property type="evidence" value="ECO:0007669"/>
    <property type="project" value="InterPro"/>
</dbReference>